<dbReference type="GeneID" id="1246126"/>
<feature type="signal peptide" evidence="1">
    <location>
        <begin position="1"/>
        <end position="18"/>
    </location>
</feature>
<reference evidence="2 3" key="1">
    <citation type="submission" date="2014-02" db="EMBL/GenBank/DDBJ databases">
        <authorList>
            <person name="Chen C."/>
            <person name="Conrad T.A."/>
            <person name="Zhou Z."/>
            <person name="Lai Z."/>
            <person name="Zhong G."/>
        </authorList>
    </citation>
    <scope>NUCLEOTIDE SEQUENCE [LARGE SCALE GENOMIC DNA]</scope>
    <source>
        <strain evidence="2 3">Nigg3-28</strain>
    </source>
</reference>
<organism evidence="2 3">
    <name type="scientific">Chlamydia muridarum</name>
    <dbReference type="NCBI Taxonomy" id="83560"/>
    <lineage>
        <taxon>Bacteria</taxon>
        <taxon>Pseudomonadati</taxon>
        <taxon>Chlamydiota</taxon>
        <taxon>Chlamydiia</taxon>
        <taxon>Chlamydiales</taxon>
        <taxon>Chlamydiaceae</taxon>
        <taxon>Chlamydia/Chlamydophila group</taxon>
        <taxon>Chlamydia</taxon>
    </lineage>
</organism>
<dbReference type="KEGG" id="cmx:DNC_03870"/>
<dbReference type="KEGG" id="cmg:NC81_03865"/>
<dbReference type="PATRIC" id="fig|83560.10.peg.785"/>
<dbReference type="Proteomes" id="UP000260363">
    <property type="component" value="Chromosome"/>
</dbReference>
<dbReference type="OMA" id="KQDSSVM"/>
<proteinExistence type="predicted"/>
<name>A0A069ZZ34_CHLMR</name>
<protein>
    <submittedName>
        <fullName evidence="2">Uncharacterized protein</fullName>
    </submittedName>
</protein>
<feature type="chain" id="PRO_5007372689" evidence="1">
    <location>
        <begin position="19"/>
        <end position="321"/>
    </location>
</feature>
<evidence type="ECO:0000313" key="2">
    <source>
        <dbReference type="EMBL" id="AJR10829.1"/>
    </source>
</evidence>
<dbReference type="AlphaFoldDB" id="A0A069ZZ34"/>
<keyword evidence="1" id="KW-0732">Signal</keyword>
<dbReference type="KEGG" id="cmm:NC80_03840"/>
<dbReference type="SUPFAM" id="SSF82185">
    <property type="entry name" value="Histone H3 K4-specific methyltransferase SET7/9 N-terminal domain"/>
    <property type="match status" value="2"/>
</dbReference>
<evidence type="ECO:0000313" key="3">
    <source>
        <dbReference type="Proteomes" id="UP000260363"/>
    </source>
</evidence>
<dbReference type="STRING" id="83560.NC80_03840"/>
<accession>A0A069ZZ34</accession>
<dbReference type="RefSeq" id="WP_010231472.1">
    <property type="nucleotide sequence ID" value="NZ_CP007217.1"/>
</dbReference>
<gene>
    <name evidence="2" type="ORF">BD36_04085</name>
</gene>
<evidence type="ECO:0000256" key="1">
    <source>
        <dbReference type="SAM" id="SignalP"/>
    </source>
</evidence>
<sequence length="321" mass="36304">MKHFLFICAIALSPLAYGAVQKDPMLMKETFRNNYGIIVSKQEWNKRGCDGSITRVFKDGTTTLEVYAQGALHGEITQTFPHSTTLAVVETYDQGRLLSKKTFFPNALPAQEEIYHEDGSFSLTRWPDNNNSDTISSPCFVEKTYGGRVLEGHYTSFNGKYSSTILNGEGVRSTFSSDNVLLTEEAFSDGEMVKKTTFYSTREPETITHYVGGYPHGMRFTYLPGGIPNTIEEWRYGHQDGRTILFKNGCKIAEIPFVRGAKNGIELRYNEQEIVAEEISWQHNILHGVRKIHAAGVCKSEWYYKGKLVSQTKFERLSAAR</sequence>
<dbReference type="EMBL" id="CP007217">
    <property type="protein sequence ID" value="AJR10829.1"/>
    <property type="molecule type" value="Genomic_DNA"/>
</dbReference>